<evidence type="ECO:0000259" key="16">
    <source>
        <dbReference type="Pfam" id="PF08385"/>
    </source>
</evidence>
<dbReference type="FunFam" id="3.20.180.20:FF:000001">
    <property type="entry name" value="Dynein axonemal heavy chain 5"/>
    <property type="match status" value="1"/>
</dbReference>
<dbReference type="FunFam" id="1.20.58.1120:FF:000004">
    <property type="entry name" value="Dynein axonemal heavy chain 5"/>
    <property type="match status" value="1"/>
</dbReference>
<dbReference type="GO" id="GO:0005524">
    <property type="term" value="F:ATP binding"/>
    <property type="evidence" value="ECO:0007669"/>
    <property type="project" value="UniProtKB-KW"/>
</dbReference>
<keyword evidence="8" id="KW-0243">Dynein</keyword>
<dbReference type="InterPro" id="IPR041658">
    <property type="entry name" value="AAA_lid_11"/>
</dbReference>
<dbReference type="InterPro" id="IPR043157">
    <property type="entry name" value="Dynein_AAA1S"/>
</dbReference>
<dbReference type="FunFam" id="1.20.920.20:FF:000004">
    <property type="entry name" value="Dynein axonemal heavy chain 5"/>
    <property type="match status" value="1"/>
</dbReference>
<dbReference type="Gene3D" id="1.10.287.2620">
    <property type="match status" value="1"/>
</dbReference>
<keyword evidence="5" id="KW-0677">Repeat</keyword>
<keyword evidence="10" id="KW-0969">Cilium</keyword>
<dbReference type="FunFam" id="1.10.287.2620:FF:000003">
    <property type="entry name" value="Dynein, axonemal, heavy chain 5"/>
    <property type="match status" value="1"/>
</dbReference>
<dbReference type="PANTHER" id="PTHR46532:SF13">
    <property type="entry name" value="CYTOPLASMIC DYNEIN 1 HEAVY CHAIN 1"/>
    <property type="match status" value="1"/>
</dbReference>
<keyword evidence="4" id="KW-0493">Microtubule</keyword>
<evidence type="ECO:0000256" key="1">
    <source>
        <dbReference type="ARBA" id="ARBA00004430"/>
    </source>
</evidence>
<dbReference type="Gene3D" id="1.20.140.100">
    <property type="entry name" value="Dynein heavy chain, N-terminal domain 2"/>
    <property type="match status" value="1"/>
</dbReference>
<dbReference type="OMA" id="TCKAYIY"/>
<feature type="domain" description="Dynein heavy chain AAA lid" evidence="24">
    <location>
        <begin position="3785"/>
        <end position="3924"/>
    </location>
</feature>
<dbReference type="Gene3D" id="3.20.180.20">
    <property type="entry name" value="Dynein heavy chain, N-terminal domain 2"/>
    <property type="match status" value="1"/>
</dbReference>
<name>A0A8C4U330_FALTI</name>
<keyword evidence="9 14" id="KW-0175">Coiled coil</keyword>
<feature type="domain" description="Dynein axonemal heavy chain 2/5/8 coiled-coil" evidence="26">
    <location>
        <begin position="883"/>
        <end position="991"/>
    </location>
</feature>
<dbReference type="InterPro" id="IPR024317">
    <property type="entry name" value="Dynein_heavy_chain_D4_dom"/>
</dbReference>
<dbReference type="FunFam" id="3.10.490.20:FF:000010">
    <property type="entry name" value="Dynein heavy chain, putative"/>
    <property type="match status" value="1"/>
</dbReference>
<dbReference type="Pfam" id="PF12774">
    <property type="entry name" value="AAA_6"/>
    <property type="match status" value="1"/>
</dbReference>
<dbReference type="GO" id="GO:0007018">
    <property type="term" value="P:microtubule-based movement"/>
    <property type="evidence" value="ECO:0007669"/>
    <property type="project" value="InterPro"/>
</dbReference>
<dbReference type="Gene3D" id="1.10.8.720">
    <property type="entry name" value="Region D6 of dynein motor"/>
    <property type="match status" value="1"/>
</dbReference>
<dbReference type="InterPro" id="IPR042219">
    <property type="entry name" value="AAA_lid_11_sf"/>
</dbReference>
<dbReference type="Pfam" id="PF12780">
    <property type="entry name" value="AAA_8"/>
    <property type="match status" value="1"/>
</dbReference>
<dbReference type="Gene3D" id="3.40.50.300">
    <property type="entry name" value="P-loop containing nucleotide triphosphate hydrolases"/>
    <property type="match status" value="5"/>
</dbReference>
<dbReference type="Pfam" id="PF17857">
    <property type="entry name" value="AAA_lid_1"/>
    <property type="match status" value="1"/>
</dbReference>
<dbReference type="InterPro" id="IPR041466">
    <property type="entry name" value="Dynein_AAA5_ext"/>
</dbReference>
<dbReference type="InterPro" id="IPR041228">
    <property type="entry name" value="Dynein_C"/>
</dbReference>
<dbReference type="Gene3D" id="3.10.490.20">
    <property type="match status" value="1"/>
</dbReference>
<dbReference type="InterPro" id="IPR042222">
    <property type="entry name" value="Dynein_2_N"/>
</dbReference>
<feature type="domain" description="Dynein heavy chain AAA 5 extension" evidence="22">
    <location>
        <begin position="2087"/>
        <end position="2183"/>
    </location>
</feature>
<dbReference type="GO" id="GO:0051959">
    <property type="term" value="F:dynein light intermediate chain binding"/>
    <property type="evidence" value="ECO:0007669"/>
    <property type="project" value="InterPro"/>
</dbReference>
<dbReference type="Proteomes" id="UP000694562">
    <property type="component" value="Unplaced"/>
</dbReference>
<dbReference type="FunFam" id="1.10.8.720:FF:000004">
    <property type="entry name" value="Dynein heavy chain 5, axonemal"/>
    <property type="match status" value="1"/>
</dbReference>
<feature type="coiled-coil region" evidence="14">
    <location>
        <begin position="3340"/>
        <end position="3367"/>
    </location>
</feature>
<evidence type="ECO:0000259" key="17">
    <source>
        <dbReference type="Pfam" id="PF08393"/>
    </source>
</evidence>
<dbReference type="FunFam" id="1.10.8.710:FF:000003">
    <property type="entry name" value="Dynein axonemal heavy chain 5"/>
    <property type="match status" value="1"/>
</dbReference>
<evidence type="ECO:0000256" key="11">
    <source>
        <dbReference type="ARBA" id="ARBA00023175"/>
    </source>
</evidence>
<proteinExistence type="inferred from homology"/>
<dbReference type="FunFam" id="3.40.50.300:FF:001221">
    <property type="entry name" value="Axonemal dynein heavy chain 8"/>
    <property type="match status" value="1"/>
</dbReference>
<dbReference type="Gene3D" id="6.10.140.1060">
    <property type="match status" value="1"/>
</dbReference>
<dbReference type="GO" id="GO:0097729">
    <property type="term" value="C:9+2 motile cilium"/>
    <property type="evidence" value="ECO:0007669"/>
    <property type="project" value="UniProtKB-ARBA"/>
</dbReference>
<evidence type="ECO:0000259" key="24">
    <source>
        <dbReference type="Pfam" id="PF18198"/>
    </source>
</evidence>
<dbReference type="SUPFAM" id="SSF52540">
    <property type="entry name" value="P-loop containing nucleoside triphosphate hydrolases"/>
    <property type="match status" value="4"/>
</dbReference>
<protein>
    <recommendedName>
        <fullName evidence="29">Dynein heavy chain 5, axonemal</fullName>
    </recommendedName>
</protein>
<reference evidence="27" key="2">
    <citation type="submission" date="2025-09" db="UniProtKB">
        <authorList>
            <consortium name="Ensembl"/>
        </authorList>
    </citation>
    <scope>IDENTIFICATION</scope>
</reference>
<dbReference type="FunFam" id="3.40.50.300:FF:000044">
    <property type="entry name" value="Dynein heavy chain 5, axonemal"/>
    <property type="match status" value="1"/>
</dbReference>
<evidence type="ECO:0000259" key="18">
    <source>
        <dbReference type="Pfam" id="PF12774"/>
    </source>
</evidence>
<dbReference type="InterPro" id="IPR027417">
    <property type="entry name" value="P-loop_NTPase"/>
</dbReference>
<evidence type="ECO:0000313" key="28">
    <source>
        <dbReference type="Proteomes" id="UP000694562"/>
    </source>
</evidence>
<dbReference type="GO" id="GO:0008569">
    <property type="term" value="F:minus-end-directed microtubule motor activity"/>
    <property type="evidence" value="ECO:0007669"/>
    <property type="project" value="InterPro"/>
</dbReference>
<evidence type="ECO:0000259" key="25">
    <source>
        <dbReference type="Pfam" id="PF18199"/>
    </source>
</evidence>
<evidence type="ECO:0000259" key="21">
    <source>
        <dbReference type="Pfam" id="PF12781"/>
    </source>
</evidence>
<evidence type="ECO:0000256" key="6">
    <source>
        <dbReference type="ARBA" id="ARBA00022741"/>
    </source>
</evidence>
<feature type="domain" description="Dynein heavy chain linker" evidence="17">
    <location>
        <begin position="1064"/>
        <end position="1469"/>
    </location>
</feature>
<evidence type="ECO:0000256" key="12">
    <source>
        <dbReference type="ARBA" id="ARBA00023212"/>
    </source>
</evidence>
<feature type="coiled-coil region" evidence="14">
    <location>
        <begin position="2814"/>
        <end position="2841"/>
    </location>
</feature>
<dbReference type="InterPro" id="IPR035699">
    <property type="entry name" value="AAA_6"/>
</dbReference>
<organism evidence="27 28">
    <name type="scientific">Falco tinnunculus</name>
    <name type="common">Common kestrel</name>
    <dbReference type="NCBI Taxonomy" id="100819"/>
    <lineage>
        <taxon>Eukaryota</taxon>
        <taxon>Metazoa</taxon>
        <taxon>Chordata</taxon>
        <taxon>Craniata</taxon>
        <taxon>Vertebrata</taxon>
        <taxon>Euteleostomi</taxon>
        <taxon>Archelosauria</taxon>
        <taxon>Archosauria</taxon>
        <taxon>Dinosauria</taxon>
        <taxon>Saurischia</taxon>
        <taxon>Theropoda</taxon>
        <taxon>Coelurosauria</taxon>
        <taxon>Aves</taxon>
        <taxon>Neognathae</taxon>
        <taxon>Neoaves</taxon>
        <taxon>Telluraves</taxon>
        <taxon>Australaves</taxon>
        <taxon>Falconiformes</taxon>
        <taxon>Falconidae</taxon>
        <taxon>Falco</taxon>
    </lineage>
</organism>
<dbReference type="InterPro" id="IPR056759">
    <property type="entry name" value="DYH2-5-8_CC"/>
</dbReference>
<dbReference type="InterPro" id="IPR024743">
    <property type="entry name" value="Dynein_HC_stalk"/>
</dbReference>
<dbReference type="Pfam" id="PF12775">
    <property type="entry name" value="AAA_7"/>
    <property type="match status" value="1"/>
</dbReference>
<dbReference type="Pfam" id="PF25007">
    <property type="entry name" value="DYH2-5-8_CC"/>
    <property type="match status" value="1"/>
</dbReference>
<dbReference type="FunFam" id="3.40.50.300:FF:000320">
    <property type="entry name" value="Dynein, axonemal, heavy chain 5"/>
    <property type="match status" value="1"/>
</dbReference>
<evidence type="ECO:0000259" key="23">
    <source>
        <dbReference type="Pfam" id="PF17857"/>
    </source>
</evidence>
<keyword evidence="12" id="KW-0206">Cytoskeleton</keyword>
<dbReference type="InterPro" id="IPR013602">
    <property type="entry name" value="Dynein_heavy_linker"/>
</dbReference>
<dbReference type="Pfam" id="PF03028">
    <property type="entry name" value="Dynein_heavy"/>
    <property type="match status" value="1"/>
</dbReference>
<dbReference type="InterPro" id="IPR042228">
    <property type="entry name" value="Dynein_linker_3"/>
</dbReference>
<dbReference type="Pfam" id="PF08385">
    <property type="entry name" value="DHC_N1"/>
    <property type="match status" value="1"/>
</dbReference>
<dbReference type="PANTHER" id="PTHR46532">
    <property type="entry name" value="MALE FERTILITY FACTOR KL5"/>
    <property type="match status" value="1"/>
</dbReference>
<dbReference type="GO" id="GO:0005874">
    <property type="term" value="C:microtubule"/>
    <property type="evidence" value="ECO:0007669"/>
    <property type="project" value="UniProtKB-KW"/>
</dbReference>
<dbReference type="Gene3D" id="1.10.8.1220">
    <property type="match status" value="1"/>
</dbReference>
<evidence type="ECO:0000256" key="4">
    <source>
        <dbReference type="ARBA" id="ARBA00022701"/>
    </source>
</evidence>
<keyword evidence="11" id="KW-0505">Motor protein</keyword>
<evidence type="ECO:0000259" key="22">
    <source>
        <dbReference type="Pfam" id="PF17852"/>
    </source>
</evidence>
<dbReference type="OrthoDB" id="286107at2759"/>
<evidence type="ECO:0000256" key="13">
    <source>
        <dbReference type="ARBA" id="ARBA00023273"/>
    </source>
</evidence>
<evidence type="ECO:0000256" key="7">
    <source>
        <dbReference type="ARBA" id="ARBA00022840"/>
    </source>
</evidence>
<dbReference type="InterPro" id="IPR013594">
    <property type="entry name" value="Dynein_heavy_tail"/>
</dbReference>
<evidence type="ECO:0000256" key="8">
    <source>
        <dbReference type="ARBA" id="ARBA00023017"/>
    </source>
</evidence>
<dbReference type="Pfam" id="PF12777">
    <property type="entry name" value="MT"/>
    <property type="match status" value="1"/>
</dbReference>
<accession>A0A8C4U330</accession>
<feature type="domain" description="Dynein heavy chain AAA module D4" evidence="20">
    <location>
        <begin position="2530"/>
        <end position="2792"/>
    </location>
</feature>
<reference evidence="27" key="1">
    <citation type="submission" date="2025-08" db="UniProtKB">
        <authorList>
            <consortium name="Ensembl"/>
        </authorList>
    </citation>
    <scope>IDENTIFICATION</scope>
</reference>
<evidence type="ECO:0000259" key="20">
    <source>
        <dbReference type="Pfam" id="PF12780"/>
    </source>
</evidence>
<dbReference type="InterPro" id="IPR035706">
    <property type="entry name" value="AAA_9"/>
</dbReference>
<dbReference type="Ensembl" id="ENSFTIT00000007560.1">
    <property type="protein sequence ID" value="ENSFTIP00000007245.1"/>
    <property type="gene ID" value="ENSFTIG00000002792.1"/>
</dbReference>
<dbReference type="Gene3D" id="1.20.920.30">
    <property type="match status" value="1"/>
</dbReference>
<dbReference type="FunFam" id="3.40.50.300:FF:002141">
    <property type="entry name" value="Dynein heavy chain"/>
    <property type="match status" value="1"/>
</dbReference>
<dbReference type="FunFam" id="1.10.8.1220:FF:000001">
    <property type="entry name" value="Dynein axonemal heavy chain 5"/>
    <property type="match status" value="1"/>
</dbReference>
<dbReference type="GO" id="GO:0005858">
    <property type="term" value="C:axonemal dynein complex"/>
    <property type="evidence" value="ECO:0007669"/>
    <property type="project" value="TreeGrafter"/>
</dbReference>
<feature type="domain" description="Dynein heavy chain region D6 P-loop" evidence="15">
    <location>
        <begin position="3645"/>
        <end position="3754"/>
    </location>
</feature>
<comment type="subcellular location">
    <subcellularLocation>
        <location evidence="1">Cytoplasm</location>
        <location evidence="1">Cytoskeleton</location>
        <location evidence="1">Cilium axoneme</location>
    </subcellularLocation>
</comment>
<dbReference type="GO" id="GO:0045505">
    <property type="term" value="F:dynein intermediate chain binding"/>
    <property type="evidence" value="ECO:0007669"/>
    <property type="project" value="InterPro"/>
</dbReference>
<feature type="domain" description="Dynein heavy chain 3 AAA+ lid" evidence="23">
    <location>
        <begin position="2409"/>
        <end position="2489"/>
    </location>
</feature>
<dbReference type="Gene3D" id="1.20.920.20">
    <property type="match status" value="1"/>
</dbReference>
<feature type="domain" description="Dynein heavy chain C-terminal" evidence="25">
    <location>
        <begin position="3931"/>
        <end position="4236"/>
    </location>
</feature>
<dbReference type="InterPro" id="IPR004273">
    <property type="entry name" value="Dynein_heavy_D6_P-loop"/>
</dbReference>
<comment type="similarity">
    <text evidence="2">Belongs to the dynein heavy chain family.</text>
</comment>
<dbReference type="FunFam" id="3.40.50.300:FF:000049">
    <property type="entry name" value="Dynein, axonemal, heavy chain 5"/>
    <property type="match status" value="1"/>
</dbReference>
<feature type="domain" description="Dynein heavy chain ATP-binding dynein motor region" evidence="21">
    <location>
        <begin position="3179"/>
        <end position="3399"/>
    </location>
</feature>
<dbReference type="FunFam" id="1.20.1270.280:FF:000002">
    <property type="entry name" value="Dynein heavy chain 5, axonemal"/>
    <property type="match status" value="1"/>
</dbReference>
<dbReference type="FunFam" id="3.40.50.300:FF:000543">
    <property type="entry name" value="Dynein axonemal heavy chain 5"/>
    <property type="match status" value="1"/>
</dbReference>
<evidence type="ECO:0000259" key="26">
    <source>
        <dbReference type="Pfam" id="PF25007"/>
    </source>
</evidence>
<evidence type="ECO:0000256" key="5">
    <source>
        <dbReference type="ARBA" id="ARBA00022737"/>
    </source>
</evidence>
<dbReference type="Gene3D" id="1.20.1270.280">
    <property type="match status" value="1"/>
</dbReference>
<feature type="domain" description="Dynein heavy chain tail" evidence="16">
    <location>
        <begin position="115"/>
        <end position="572"/>
    </location>
</feature>
<evidence type="ECO:0000256" key="14">
    <source>
        <dbReference type="SAM" id="Coils"/>
    </source>
</evidence>
<evidence type="ECO:0000256" key="3">
    <source>
        <dbReference type="ARBA" id="ARBA00022490"/>
    </source>
</evidence>
<keyword evidence="7" id="KW-0067">ATP-binding</keyword>
<evidence type="ECO:0000259" key="19">
    <source>
        <dbReference type="Pfam" id="PF12777"/>
    </source>
</evidence>
<sequence length="4239" mass="485931">MHSADFYFFLKEVNFGIFDCANGNILQALEHFLSQIMIPALKSQQNWGAVKEGLKNSQIQDFLYSVDKFVGTLSSSRQNLEDKVQLKKVDIDIYISNLQNPSDYITAGSNTEVTEKLEEAVVIWIKQIRQFLVESEQMRREADDIGPSAELEHWKTRMSSFNSLLDEIKSSRVKKIISILQAARSKTLKQWKELDVSITVAANEAKDNVRYLYTLDKFFGPLAKASPVTMMEHVPSLMNTVYMIYCISPYYNTSERMTSLLLKITNQMIKTCKTYLCEGVSKIWDLDRQELLKRIEQCISLKEQYQTSFQRIKEELKENPSDRQFDFSENYIFGRFDTFCKRLEKISDMSNVMESLLELHCIKIEGIEEISAHYQSIATNTKSKQYDVLDHRKKEFEKDYLEFKNQIAALYESIQEFVDSWFEKTVTVSNIMNTNPLFWCSERLNRIDLNEKYTIVLQQYSQDIEFVRKLYQKQKENPPIPRNIPPVTGKIMWAQQAFLLLDSLNCLNGVCFFFYFELQTLEMKKVVKSYNKMASVLLEFELIYHRAWCRFADQARNALCTSLLVRHPETKVNMIYFLCDCCTHIINVIMSFRLQNLLIDYKQCLNGIPVILKPLMKPFIGQVEDALTPGLMQLSWTSLNINKFIENVYSTLRELDYVVKEAADTLECRIERILEDMSNTALIILPEDEPIDVLSFLEQIEKLAVSTAHKLFVRRILTLWSDVSESVSDMFNFFTLLSVFFPSKLIVVKNITSLKYYIYLGMKISLESLRHRLRVVDSRYQTTKFVETQRVPLFKAEIQLAIPNVVLRPSLEDIQEKVREFIDTKPTVAEFQTQIRYFSQLEMQIRELPNHCVLESVDIATESLKIALIQECRSRQRAFGLALNKKSATDMDEIYSFIDNVSKRLSRPIHDLDDIRGAMEALKEIRDNEIKIDMTVGPIEESYSVLHKYSLLFQDGNTERVDGLAYAWKNLNTQALQVEDLLLKVQPDMKTDLLRGVQEFQIDTAKFYKDYDEKGPSEENVPPHEASDRLQIFQAKFDELWRKYISLSGGEELFGLPVTEYPELHKIKRELSLLQKLYSLCNSVTANIDGYNEMLWNDLNIEKINNELLDFQNKIRKLPKALKEWQAFQDLKKKIDDFRETCPLLEMMANKAVVSRHWERIAQVTGHHFDVDSENLSLKNIMDAPLLKYKEDIEDICIGAIKEKDIEAKLKHVISEWSTHAFSFGQFKTRGELLLKGSDIMEKIALVEDSLVILGSLMSNRYNAPFKSTIQQWVQKLTNTAEIIENWITVQNLWIYLEAVFVGGDIAKQLPQEARRFQNIDKSWQRIMQRAHETSNVVQCCVGDETLAQLLPHLLEQLEICQKSLTGYLEKKRLIFPRFFFVSDPALLEILGQASDSHTIQAHLLSLFDNVNRVGFHEKNYDQILLFESQEGEQVNIIEPVLAQGNVEFWLGQLLNGIRKTIHTIIRQASMAISDSAFKLYDFQAMFPAQIGLLGIQMIWTRDAENALNSAKTDKKVMHTTNQKFLELLNDLIDMTTHNLTRMERTKYETLITIHVHQKDIFDDLVRMNIKSPSDFEWQKQSRFYFLEDLDKCIIQITDVEFTYCNEYLGCTDRLVITPLTDRCYITLAQALGMSMGGAPAGPAGTGKTETTKDMGKCLGKYVVVFNCSDQMDYRGLGRIYKGLAQSGAWGCFDEFNRIELPVLSVAAQQIYIVLQCKKNKKPQFIFTDGDIVDMDREFGIFLTMNPGYAGRQELPENLKIQFRTVAMMVPDRSIIMRVKLASAGFRDNEVLSRKFYTLYKLCEEQLSKQVHYDFGLRNILSVLRTLGAVKRSNPKEPEKTVVMRVLRDMNLSKLVDEDEPLFMSLINDLFPGITLDKAGYPELQSAIQKQAEKAGLIHHPPWILKLIQLYETQQVRHGMMTLGPTGAGKTKCINILMKAMTDCGAPHKEMRMNPKAITASQMFGTLDVATNDWTDGIFSTLWRKTLKAKKGEHIWIVLDGPVDAIWIENLNSVLDDNKTLTLANGDRIPMSPSCKIVFEPHNIDNASPATVSRNGMVFMSSSVLDWKPILRAWLQTLPVTYSDVLWNCFNAVFQVLNSTTSEKKKKTKKHLDEKQLSEEHIARLFIFAVMWSAGALLEPDDRLKMELFLRKHSAVKELPSVMGEETIFEFGINACGQWEHWSKKVPEYIYPKDSVPEYTSILVPNVDSVRTNFLMHAIMRQGKAVLLIGEQGTAKTVMIKDYTSKYDPDVHLTKCLNFSSATQPTMFQRSIESYIDKRMGTTYGPPAGKKMTVFIDDINMPVINEWGDQITNEIVRQLMEQKGFYNLEKPGEFTNVVDIQFVAAMIHPGGGRNDIPQRLKRHFTIYNCTLPSSSSIDKIFRTIAEGYFCEQRCFPAEVCKLASALVSTTQKVWQATKAKMLPTPAKFHYVFNLRDLSRIWQGILTVTSEVCQSISVLVALFQHECRRVIADRFISQSDKDWFEDMMKKVAILNLKAPKIYEPIPSLDYLAERLQMFMQQYNETIRGSKMDLVFFKDAIIHLIKISRIIRTPQGNALLVGVGGSGKQSLTRLASYIAGYESFQITLTRTYATNNLLDDLKILYRTAGQKGKSIVFIFTDNEIRDESFLEYMNNVLASGEVSNLFTRDEIGEITQDLILAMKKEYPRRTPTAENLYNYFLARVRKNLHVVLCFSPVGEKFRTRALKFPGLISGCTMDWFQCWPKDALVAVAQHFLVSYHIECTDEVKQSVVNTMGTFQDIVAEKCVEYFERYRRRTFVTPKSYLSFIGGYKTIYKEKFTNLGSLSERMRTGLAKLMEAEVSVNQLSKELVTKEKDLAVASKKADEVLLEVTMKAQAAEKVKMQVQKVKDKAQAIVDDIAIDKAAAEEKLEAARPALEEAEAALQTIKPSDIATVRKLGKPPHLIMRIMDCVLLLFQRKIDSVTPDQERPCVKPSWTEALKLMNNSGFLSMLLTFQKDSITGETVELLEPYLDMEDYNLETAKKVCGNVAGLCSWTQAMAYFYGINKEVLPLKANLALQEGRLAAAQMELNNAQIQLDEKQMELDQVQAMYDTAMKEKQALLDDAEACRRKMNNATALIEGLGGEKLRWTASSKNFQNQIIDLVGNVLLATGFLSYSGPFNQEYRNLLLQLWKKEMDSSKIPYSNDLNLTGMLVDNATVSEWNLQGLPNDDLSIQNGIIVTKASRYPLLIDPQGQGKTWIKNKEKNNGLQVTAMNHKFFRSHVEDCLSLGRPLLIEDVGEELDPALDNILEKNFIKSGSAHKVKVGDKEVDLMKGFTLYMTTKLANPAYTPEISARTTVIDFTVTMKGLEDQLLGRVILTEKQELEAERVKLMEEVTSNKRKMQELEDNLLFRLTSTEGSLVEDESLIEVLRITKTTAEEVSEKLNIAAETEVKINTAREEYRPVAGRGSILYFLIVEMSLVNVMYQTSLRQFLGIFDLSVERSQKSQITAKRIVYVIEHLTYEVFKYTVRGLYENHRFLFTLLLALKIDLQAKKISHTEFETLIKGGANLDLNSVEPKPKKWILDMTWLNLVQLSSLNPFNQLLVQVVRNEKSWKAWFDEAAPEKAVIPDGYDSLLDQFRKLLLVRSWCPDHTVAQARHYIAESLGGKYAEGFILEMEAMWTESDCRTPLTCFLSMGSDPTENIERLAKSKNIPCCAISMGQGQEVHARRLLNQCMQDGGWLLLQNCHLGLEFLSELMDTIATTESMNESFRTWITTEAHPEFPINLLQSSIKFTNEPPQGMKAGLKRTYSAVTQDHLEVSNMPQWKPLLYAVAFLHSTVQERRKFGPLGWNIPYEFNQADFAASVQFVQNHLDDMDIKRGVNWSCVRYMLGEVQYGGRVTDDLDKALLNTYARVWFGEHMFSEKFCFYKDYVIPKGKTVEDYLQYIEQLPVIDTPEVFGLHPNADITYQTNLANETLSTIVSIQPKDSSIGGGETREAVVQRLADEMLEKLPPDYNPHEVKAQLQKMGAIQPINIFLRQEIDRMQHVISRVRTTLTDLKLAIDGTIIMSEELQDALDNMYDARIPKLWLRISWESTTLGFWFTELLERNQQFSSWLQDGRPNQFWMTGFFNPQGFLTAVRQETTRMNLAKGWALDSVVLHNEVTKMMKEDVVGPPPADIGGAYIYGLFLEGAGWDRRNSKLVESAPKVLFTSLPVVHVYAVSTTAPHDPKKQQGSVYACPVYKKPRRTDLTYIFSLYLKTVKNPDHWTLRGVALLCSSK</sequence>
<dbReference type="InterPro" id="IPR041589">
    <property type="entry name" value="DNAH3_AAA_lid_1"/>
</dbReference>
<evidence type="ECO:0000256" key="10">
    <source>
        <dbReference type="ARBA" id="ARBA00023069"/>
    </source>
</evidence>
<evidence type="ECO:0000256" key="2">
    <source>
        <dbReference type="ARBA" id="ARBA00008887"/>
    </source>
</evidence>
<evidence type="ECO:0000313" key="27">
    <source>
        <dbReference type="Ensembl" id="ENSFTIP00000007245.1"/>
    </source>
</evidence>
<dbReference type="Pfam" id="PF17852">
    <property type="entry name" value="Dynein_AAA_lid"/>
    <property type="match status" value="1"/>
</dbReference>
<dbReference type="Pfam" id="PF18198">
    <property type="entry name" value="AAA_lid_11"/>
    <property type="match status" value="1"/>
</dbReference>
<keyword evidence="28" id="KW-1185">Reference proteome</keyword>
<feature type="domain" description="Dynein heavy chain coiled coil stalk" evidence="19">
    <location>
        <begin position="2805"/>
        <end position="3150"/>
    </location>
</feature>
<keyword evidence="3" id="KW-0963">Cytoplasm</keyword>
<feature type="domain" description="Dynein heavy chain hydrolytic ATP-binding dynein motor region" evidence="18">
    <location>
        <begin position="1604"/>
        <end position="1931"/>
    </location>
</feature>
<dbReference type="Gene3D" id="1.10.8.710">
    <property type="match status" value="1"/>
</dbReference>
<dbReference type="Pfam" id="PF12781">
    <property type="entry name" value="AAA_9"/>
    <property type="match status" value="1"/>
</dbReference>
<dbReference type="Pfam" id="PF08393">
    <property type="entry name" value="DHC_N2"/>
    <property type="match status" value="1"/>
</dbReference>
<evidence type="ECO:0000259" key="15">
    <source>
        <dbReference type="Pfam" id="PF03028"/>
    </source>
</evidence>
<dbReference type="InterPro" id="IPR043160">
    <property type="entry name" value="Dynein_C_barrel"/>
</dbReference>
<feature type="coiled-coil region" evidence="14">
    <location>
        <begin position="3034"/>
        <end position="3089"/>
    </location>
</feature>
<dbReference type="InterPro" id="IPR026983">
    <property type="entry name" value="DHC"/>
</dbReference>
<dbReference type="Gene3D" id="1.10.472.130">
    <property type="match status" value="1"/>
</dbReference>
<evidence type="ECO:0000256" key="9">
    <source>
        <dbReference type="ARBA" id="ARBA00023054"/>
    </source>
</evidence>
<dbReference type="FunFam" id="1.20.140.100:FF:000003">
    <property type="entry name" value="Dynein, axonemal, heavy chain 5"/>
    <property type="match status" value="1"/>
</dbReference>
<keyword evidence="6" id="KW-0547">Nucleotide-binding</keyword>
<dbReference type="Pfam" id="PF18199">
    <property type="entry name" value="Dynein_C"/>
    <property type="match status" value="1"/>
</dbReference>
<evidence type="ECO:0008006" key="29">
    <source>
        <dbReference type="Google" id="ProtNLM"/>
    </source>
</evidence>
<keyword evidence="13" id="KW-0966">Cell projection</keyword>
<dbReference type="Gene3D" id="1.20.58.1120">
    <property type="match status" value="1"/>
</dbReference>